<evidence type="ECO:0000259" key="1">
    <source>
        <dbReference type="Pfam" id="PF01408"/>
    </source>
</evidence>
<dbReference type="Gene3D" id="3.30.360.10">
    <property type="entry name" value="Dihydrodipicolinate Reductase, domain 2"/>
    <property type="match status" value="1"/>
</dbReference>
<organism evidence="2 3">
    <name type="scientific">Sphingomonas aracearum</name>
    <dbReference type="NCBI Taxonomy" id="2283317"/>
    <lineage>
        <taxon>Bacteria</taxon>
        <taxon>Pseudomonadati</taxon>
        <taxon>Pseudomonadota</taxon>
        <taxon>Alphaproteobacteria</taxon>
        <taxon>Sphingomonadales</taxon>
        <taxon>Sphingomonadaceae</taxon>
        <taxon>Sphingomonas</taxon>
    </lineage>
</organism>
<dbReference type="Pfam" id="PF01408">
    <property type="entry name" value="GFO_IDH_MocA"/>
    <property type="match status" value="1"/>
</dbReference>
<dbReference type="PANTHER" id="PTHR43818:SF7">
    <property type="entry name" value="DEHYDROGENASE"/>
    <property type="match status" value="1"/>
</dbReference>
<keyword evidence="3" id="KW-1185">Reference proteome</keyword>
<dbReference type="RefSeq" id="WP_114686819.1">
    <property type="nucleotide sequence ID" value="NZ_QQNB01000001.1"/>
</dbReference>
<dbReference type="AlphaFoldDB" id="A0A369VZL7"/>
<dbReference type="SUPFAM" id="SSF51735">
    <property type="entry name" value="NAD(P)-binding Rossmann-fold domains"/>
    <property type="match status" value="1"/>
</dbReference>
<sequence length="313" mass="33537">MSGPIRLAVIGMGKIARDQHLPSIAGNPDFELVATVSRHGEGEPDTPFFHSIEELAASDVKVDAVALCTPPQVRRAIALAAIERGWHVFLEKPPGATLAEVEALNEAAAAKGVTLFASWHSRFAAGVEPARAWLADKAIARATITWREDVRVWHPGQDWIWQPGGFGVFDPGINALSIATCILPRPFFVEEAELDVPENRAAPIAARVSFRDAAGVPIAMDLDLRQEGPQSWDIVVETAAGTLTLAKGGGELTLPQGAAAPPASDLEGEYPGLYARFAALVREGRSDVDVAPLRHVADAFLRGRITQVEPFID</sequence>
<accession>A0A369VZL7</accession>
<dbReference type="Gene3D" id="3.40.50.720">
    <property type="entry name" value="NAD(P)-binding Rossmann-like Domain"/>
    <property type="match status" value="1"/>
</dbReference>
<dbReference type="GO" id="GO:0000166">
    <property type="term" value="F:nucleotide binding"/>
    <property type="evidence" value="ECO:0007669"/>
    <property type="project" value="InterPro"/>
</dbReference>
<dbReference type="Proteomes" id="UP000253918">
    <property type="component" value="Unassembled WGS sequence"/>
</dbReference>
<dbReference type="InterPro" id="IPR050463">
    <property type="entry name" value="Gfo/Idh/MocA_oxidrdct_glycsds"/>
</dbReference>
<gene>
    <name evidence="2" type="ORF">DVW87_06305</name>
</gene>
<dbReference type="EMBL" id="QQNB01000001">
    <property type="protein sequence ID" value="RDE07239.1"/>
    <property type="molecule type" value="Genomic_DNA"/>
</dbReference>
<dbReference type="InterPro" id="IPR000683">
    <property type="entry name" value="Gfo/Idh/MocA-like_OxRdtase_N"/>
</dbReference>
<evidence type="ECO:0000313" key="2">
    <source>
        <dbReference type="EMBL" id="RDE07239.1"/>
    </source>
</evidence>
<dbReference type="InterPro" id="IPR036291">
    <property type="entry name" value="NAD(P)-bd_dom_sf"/>
</dbReference>
<evidence type="ECO:0000313" key="3">
    <source>
        <dbReference type="Proteomes" id="UP000253918"/>
    </source>
</evidence>
<proteinExistence type="predicted"/>
<dbReference type="OrthoDB" id="9813657at2"/>
<protein>
    <submittedName>
        <fullName evidence="2">Gfo/Idh/MocA family oxidoreductase</fullName>
    </submittedName>
</protein>
<feature type="domain" description="Gfo/Idh/MocA-like oxidoreductase N-terminal" evidence="1">
    <location>
        <begin position="5"/>
        <end position="116"/>
    </location>
</feature>
<reference evidence="2 3" key="1">
    <citation type="submission" date="2018-07" db="EMBL/GenBank/DDBJ databases">
        <title>a novel species of Sphingomonas isolated from the rhizosphere soil of Araceae plant.</title>
        <authorList>
            <person name="Zhiyong W."/>
            <person name="Qinglan Z."/>
            <person name="Zhiwei F."/>
            <person name="Ding X."/>
            <person name="Gejiao W."/>
            <person name="Shixue Z."/>
        </authorList>
    </citation>
    <scope>NUCLEOTIDE SEQUENCE [LARGE SCALE GENOMIC DNA]</scope>
    <source>
        <strain evidence="2 3">WZY 27</strain>
    </source>
</reference>
<dbReference type="PANTHER" id="PTHR43818">
    <property type="entry name" value="BCDNA.GH03377"/>
    <property type="match status" value="1"/>
</dbReference>
<comment type="caution">
    <text evidence="2">The sequence shown here is derived from an EMBL/GenBank/DDBJ whole genome shotgun (WGS) entry which is preliminary data.</text>
</comment>
<name>A0A369VZL7_9SPHN</name>